<dbReference type="InterPro" id="IPR035983">
    <property type="entry name" value="Hect_E3_ubiquitin_ligase"/>
</dbReference>
<dbReference type="InterPro" id="IPR000569">
    <property type="entry name" value="HECT_dom"/>
</dbReference>
<dbReference type="PROSITE" id="PS00626">
    <property type="entry name" value="RCC1_2"/>
    <property type="match status" value="2"/>
</dbReference>
<dbReference type="InterPro" id="IPR009091">
    <property type="entry name" value="RCC1/BLIP-II"/>
</dbReference>
<dbReference type="Proteomes" id="UP000694546">
    <property type="component" value="Chromosome 3"/>
</dbReference>
<feature type="active site" description="Glycyl thioester intermediate" evidence="4">
    <location>
        <position position="665"/>
    </location>
</feature>
<feature type="domain" description="HECT" evidence="6">
    <location>
        <begin position="401"/>
        <end position="697"/>
    </location>
</feature>
<evidence type="ECO:0000256" key="3">
    <source>
        <dbReference type="ARBA" id="ARBA00022786"/>
    </source>
</evidence>
<dbReference type="Gene3D" id="3.90.1750.10">
    <property type="entry name" value="Hect, E3 ligase catalytic domains"/>
    <property type="match status" value="2"/>
</dbReference>
<feature type="repeat" description="RCC1" evidence="5">
    <location>
        <begin position="161"/>
        <end position="212"/>
    </location>
</feature>
<dbReference type="SMART" id="SM00119">
    <property type="entry name" value="HECTc"/>
    <property type="match status" value="1"/>
</dbReference>
<dbReference type="Gene3D" id="2.130.10.30">
    <property type="entry name" value="Regulator of chromosome condensation 1/beta-lactamase-inhibitor protein II"/>
    <property type="match status" value="1"/>
</dbReference>
<dbReference type="GeneTree" id="ENSGT00940000165755"/>
<dbReference type="Gene3D" id="3.30.2160.10">
    <property type="entry name" value="Hect, E3 ligase catalytic domain"/>
    <property type="match status" value="2"/>
</dbReference>
<dbReference type="Pfam" id="PF00632">
    <property type="entry name" value="HECT"/>
    <property type="match status" value="2"/>
</dbReference>
<keyword evidence="3 4" id="KW-0833">Ubl conjugation pathway</keyword>
<organism evidence="7 8">
    <name type="scientific">Gadus morhua</name>
    <name type="common">Atlantic cod</name>
    <dbReference type="NCBI Taxonomy" id="8049"/>
    <lineage>
        <taxon>Eukaryota</taxon>
        <taxon>Metazoa</taxon>
        <taxon>Chordata</taxon>
        <taxon>Craniata</taxon>
        <taxon>Vertebrata</taxon>
        <taxon>Euteleostomi</taxon>
        <taxon>Actinopterygii</taxon>
        <taxon>Neopterygii</taxon>
        <taxon>Teleostei</taxon>
        <taxon>Neoteleostei</taxon>
        <taxon>Acanthomorphata</taxon>
        <taxon>Zeiogadaria</taxon>
        <taxon>Gadariae</taxon>
        <taxon>Gadiformes</taxon>
        <taxon>Gadoidei</taxon>
        <taxon>Gadidae</taxon>
        <taxon>Gadus</taxon>
    </lineage>
</organism>
<dbReference type="Pfam" id="PF25390">
    <property type="entry name" value="WD40_RLD"/>
    <property type="match status" value="1"/>
</dbReference>
<evidence type="ECO:0000256" key="1">
    <source>
        <dbReference type="ARBA" id="ARBA00022679"/>
    </source>
</evidence>
<dbReference type="SUPFAM" id="SSF56204">
    <property type="entry name" value="Hect, E3 ligase catalytic domain"/>
    <property type="match status" value="1"/>
</dbReference>
<evidence type="ECO:0000256" key="4">
    <source>
        <dbReference type="PROSITE-ProRule" id="PRU00104"/>
    </source>
</evidence>
<name>A0A8C4ZQS4_GADMO</name>
<dbReference type="PRINTS" id="PR00633">
    <property type="entry name" value="RCCNDNSATION"/>
</dbReference>
<dbReference type="OMA" id="HAITCCE"/>
<evidence type="ECO:0000259" key="6">
    <source>
        <dbReference type="PROSITE" id="PS50237"/>
    </source>
</evidence>
<reference evidence="7" key="2">
    <citation type="submission" date="2025-09" db="UniProtKB">
        <authorList>
            <consortium name="Ensembl"/>
        </authorList>
    </citation>
    <scope>IDENTIFICATION</scope>
</reference>
<accession>A0A8C4ZQS4</accession>
<dbReference type="GO" id="GO:0005737">
    <property type="term" value="C:cytoplasm"/>
    <property type="evidence" value="ECO:0007669"/>
    <property type="project" value="TreeGrafter"/>
</dbReference>
<dbReference type="PANTHER" id="PTHR45622:SF73">
    <property type="entry name" value="E3 UBIQUITIN-PROTEIN LIGASE HERC4-LIKE ISOFORM X1-RELATED"/>
    <property type="match status" value="1"/>
</dbReference>
<evidence type="ECO:0000256" key="5">
    <source>
        <dbReference type="PROSITE-ProRule" id="PRU00235"/>
    </source>
</evidence>
<feature type="repeat" description="RCC1" evidence="5">
    <location>
        <begin position="1"/>
        <end position="54"/>
    </location>
</feature>
<dbReference type="SUPFAM" id="SSF50985">
    <property type="entry name" value="RCC1/BLIP-II"/>
    <property type="match status" value="1"/>
</dbReference>
<dbReference type="InterPro" id="IPR058923">
    <property type="entry name" value="RCC1-like_dom"/>
</dbReference>
<evidence type="ECO:0000256" key="2">
    <source>
        <dbReference type="ARBA" id="ARBA00022737"/>
    </source>
</evidence>
<dbReference type="GO" id="GO:0061630">
    <property type="term" value="F:ubiquitin protein ligase activity"/>
    <property type="evidence" value="ECO:0007669"/>
    <property type="project" value="TreeGrafter"/>
</dbReference>
<proteinExistence type="predicted"/>
<keyword evidence="2" id="KW-0677">Repeat</keyword>
<evidence type="ECO:0000313" key="7">
    <source>
        <dbReference type="Ensembl" id="ENSGMOP00000017221.2"/>
    </source>
</evidence>
<sequence>SSGDSSLLLLSRDGSVLYVELSASAIPRSLKNVIKKRIIQVACGDQHSIILTEDGQALSWGSNTRGQLGLTLQETSVVPSPTPVAALSGVPLVQVTAGGAHTLALSVSGTVFGWGQNDAGQLGLGDMTDRSTPVTVERLNLKKTVTISCGERHTAVLTKGGVVLTFGSGGCGQLGHNSLLNELTPRVVAELWGAAVTQVSCGSNHTMALVGPTKKIYSFGRGEEGQLGNRLTTDCSVPLPVLLPHGRKSLSSGHSTCLVSYLGDVFQEPVKDLPGIVTALDMDTIDFWLSKCQKPKLWQKIKDLFSSTSSLNASFLDRSDDKHYRTSATCSGLDLVLLSTALAKLATKVETVIRDCLLPSLTGQPVGFEGLRVYYLLVELLHVPQLQQLSMGVADALLSLHPDRVAVNLLCLQVKFLEEDGLDDGGVSLEFFNTLAKELKEAEPQILEVNKEGVAWFSKKLTDEFFLLGTLCGMALYNQCLMNIPFPLALFKKLLGLKPTLDDLMELSPTVDAEDLDLLPNGQSIPLTKVNRQKYVDLQVDMVFSRSVEHQFKEFERGFLRGCPSPEWRMFLPDQLMTLLKGEEVFNWDDLRQNAAYEYCTPNDEIIKNFWRVFTEFSVEQKKDFLKFLTGTDRIPKVRSSSIMIIIKLTRYPQPELYFPMAETCFWILNLPNYSNIQTLRQKLLHAVEFCDGFGRK</sequence>
<protein>
    <recommendedName>
        <fullName evidence="6">HECT domain-containing protein</fullName>
    </recommendedName>
</protein>
<dbReference type="AlphaFoldDB" id="A0A8C4ZQS4"/>
<dbReference type="PROSITE" id="PS50237">
    <property type="entry name" value="HECT"/>
    <property type="match status" value="1"/>
</dbReference>
<keyword evidence="8" id="KW-1185">Reference proteome</keyword>
<feature type="repeat" description="RCC1" evidence="5">
    <location>
        <begin position="109"/>
        <end position="160"/>
    </location>
</feature>
<dbReference type="GO" id="GO:0016567">
    <property type="term" value="P:protein ubiquitination"/>
    <property type="evidence" value="ECO:0007669"/>
    <property type="project" value="TreeGrafter"/>
</dbReference>
<dbReference type="GO" id="GO:0006511">
    <property type="term" value="P:ubiquitin-dependent protein catabolic process"/>
    <property type="evidence" value="ECO:0007669"/>
    <property type="project" value="TreeGrafter"/>
</dbReference>
<dbReference type="Ensembl" id="ENSGMOT00000017650.2">
    <property type="protein sequence ID" value="ENSGMOP00000017221.2"/>
    <property type="gene ID" value="ENSGMOG00000029936.1"/>
</dbReference>
<dbReference type="InterPro" id="IPR051709">
    <property type="entry name" value="Ub-ligase/GTPase-reg"/>
</dbReference>
<dbReference type="PROSITE" id="PS50012">
    <property type="entry name" value="RCC1_3"/>
    <property type="match status" value="4"/>
</dbReference>
<reference evidence="7" key="1">
    <citation type="submission" date="2025-08" db="UniProtKB">
        <authorList>
            <consortium name="Ensembl"/>
        </authorList>
    </citation>
    <scope>IDENTIFICATION</scope>
</reference>
<feature type="repeat" description="RCC1" evidence="5">
    <location>
        <begin position="55"/>
        <end position="108"/>
    </location>
</feature>
<evidence type="ECO:0000313" key="8">
    <source>
        <dbReference type="Proteomes" id="UP000694546"/>
    </source>
</evidence>
<dbReference type="Gene3D" id="3.30.2410.10">
    <property type="entry name" value="Hect, E3 ligase catalytic domain"/>
    <property type="match status" value="1"/>
</dbReference>
<dbReference type="PANTHER" id="PTHR45622">
    <property type="entry name" value="UBIQUITIN-PROTEIN LIGASE E3A-RELATED"/>
    <property type="match status" value="1"/>
</dbReference>
<dbReference type="InterPro" id="IPR000408">
    <property type="entry name" value="Reg_chr_condens"/>
</dbReference>
<keyword evidence="1" id="KW-0808">Transferase</keyword>